<dbReference type="VEuPathDB" id="FungiDB:CIHG_07355"/>
<protein>
    <submittedName>
        <fullName evidence="1">Uncharacterized protein</fullName>
    </submittedName>
</protein>
<gene>
    <name evidence="1" type="ORF">CIHG_07355</name>
</gene>
<evidence type="ECO:0000313" key="2">
    <source>
        <dbReference type="Proteomes" id="UP000054563"/>
    </source>
</evidence>
<dbReference type="Proteomes" id="UP000054563">
    <property type="component" value="Unassembled WGS sequence"/>
</dbReference>
<dbReference type="AlphaFoldDB" id="A0A0J8UPU4"/>
<dbReference type="EMBL" id="DS017013">
    <property type="protein sequence ID" value="KMU89548.1"/>
    <property type="molecule type" value="Genomic_DNA"/>
</dbReference>
<proteinExistence type="predicted"/>
<organism evidence="1 2">
    <name type="scientific">Coccidioides immitis H538.4</name>
    <dbReference type="NCBI Taxonomy" id="396776"/>
    <lineage>
        <taxon>Eukaryota</taxon>
        <taxon>Fungi</taxon>
        <taxon>Dikarya</taxon>
        <taxon>Ascomycota</taxon>
        <taxon>Pezizomycotina</taxon>
        <taxon>Eurotiomycetes</taxon>
        <taxon>Eurotiomycetidae</taxon>
        <taxon>Onygenales</taxon>
        <taxon>Onygenaceae</taxon>
        <taxon>Coccidioides</taxon>
    </lineage>
</organism>
<reference evidence="2" key="1">
    <citation type="journal article" date="2010" name="Genome Res.">
        <title>Population genomic sequencing of Coccidioides fungi reveals recent hybridization and transposon control.</title>
        <authorList>
            <person name="Neafsey D.E."/>
            <person name="Barker B.M."/>
            <person name="Sharpton T.J."/>
            <person name="Stajich J.E."/>
            <person name="Park D.J."/>
            <person name="Whiston E."/>
            <person name="Hung C.-Y."/>
            <person name="McMahan C."/>
            <person name="White J."/>
            <person name="Sykes S."/>
            <person name="Heiman D."/>
            <person name="Young S."/>
            <person name="Zeng Q."/>
            <person name="Abouelleil A."/>
            <person name="Aftuck L."/>
            <person name="Bessette D."/>
            <person name="Brown A."/>
            <person name="FitzGerald M."/>
            <person name="Lui A."/>
            <person name="Macdonald J.P."/>
            <person name="Priest M."/>
            <person name="Orbach M.J."/>
            <person name="Galgiani J.N."/>
            <person name="Kirkland T.N."/>
            <person name="Cole G.T."/>
            <person name="Birren B.W."/>
            <person name="Henn M.R."/>
            <person name="Taylor J.W."/>
            <person name="Rounsley S.D."/>
        </authorList>
    </citation>
    <scope>NUCLEOTIDE SEQUENCE [LARGE SCALE GENOMIC DNA]</scope>
    <source>
        <strain evidence="2">H538.4</strain>
    </source>
</reference>
<name>A0A0J8UPU4_COCIT</name>
<sequence length="202" mass="23263">MPLEELDQTQPSRETAWFGSCNVVKGRLIETVLKFKSPWNPPCFDSLWMISYFQYHGLPEDYQPTDPRVACATDHFYFIFFNLVSRVARNLITGAFRHPSRYDDKSDTAAVSSVPEPVIWSGALPVPFCVEKFLSCHRCTHFLMADQKGSMETRGRVRLSCSSAIRNSLDVSDSRDRIYGKDQRRFPRIQIHLQAGKYSVWS</sequence>
<evidence type="ECO:0000313" key="1">
    <source>
        <dbReference type="EMBL" id="KMU89548.1"/>
    </source>
</evidence>
<accession>A0A0J8UPU4</accession>